<organism evidence="1 2">
    <name type="scientific">Varibaculum cambriense</name>
    <dbReference type="NCBI Taxonomy" id="184870"/>
    <lineage>
        <taxon>Bacteria</taxon>
        <taxon>Bacillati</taxon>
        <taxon>Actinomycetota</taxon>
        <taxon>Actinomycetes</taxon>
        <taxon>Actinomycetales</taxon>
        <taxon>Actinomycetaceae</taxon>
        <taxon>Varibaculum</taxon>
    </lineage>
</organism>
<evidence type="ECO:0000313" key="2">
    <source>
        <dbReference type="Proteomes" id="UP000070572"/>
    </source>
</evidence>
<evidence type="ECO:0008006" key="3">
    <source>
        <dbReference type="Google" id="ProtNLM"/>
    </source>
</evidence>
<proteinExistence type="predicted"/>
<protein>
    <recommendedName>
        <fullName evidence="3">Alpha/beta hydrolase</fullName>
    </recommendedName>
</protein>
<dbReference type="InterPro" id="IPR029058">
    <property type="entry name" value="AB_hydrolase_fold"/>
</dbReference>
<dbReference type="Proteomes" id="UP000070572">
    <property type="component" value="Unassembled WGS sequence"/>
</dbReference>
<sequence>MRKDWKLSLSIFCIFSQHILRLTVYGGYMSEISIPTSRGVTLAADFVIPVDASNRAVIFAHSFLLDRHGLGWFDAFAKSYRAAGYSTLQLDFSGCGNSADDVISLENQIEDLKAACGWLSERGFDQQVLHADGSGVLVALRAVPDKVQALVLTAPILGPAEVPWEDVFSSSQLAELERVGHTRIPNDQGASRPYFVIGKRTLGELTMVDTEKLLHDIALPALFVVDPQTLASQWFAPLLEDPQALLPPNCELLFLEKLSLYGQLPTNYRKPDGNFPNAEKVDFLRDQVVAWVSRLVPPASD</sequence>
<reference evidence="1 2" key="1">
    <citation type="submission" date="2016-01" db="EMBL/GenBank/DDBJ databases">
        <authorList>
            <person name="Mitreva M."/>
            <person name="Pepin K.H."/>
            <person name="Mihindukulasuriya K.A."/>
            <person name="Fulton R."/>
            <person name="Fronick C."/>
            <person name="O'Laughlin M."/>
            <person name="Miner T."/>
            <person name="Herter B."/>
            <person name="Rosa B.A."/>
            <person name="Cordes M."/>
            <person name="Tomlinson C."/>
            <person name="Wollam A."/>
            <person name="Palsikar V.B."/>
            <person name="Mardis E.R."/>
            <person name="Wilson R.K."/>
        </authorList>
    </citation>
    <scope>NUCLEOTIDE SEQUENCE [LARGE SCALE GENOMIC DNA]</scope>
    <source>
        <strain evidence="1 2">DNF00696</strain>
    </source>
</reference>
<dbReference type="Gene3D" id="3.40.50.1820">
    <property type="entry name" value="alpha/beta hydrolase"/>
    <property type="match status" value="1"/>
</dbReference>
<dbReference type="AlphaFoldDB" id="A0AB34X1W9"/>
<comment type="caution">
    <text evidence="1">The sequence shown here is derived from an EMBL/GenBank/DDBJ whole genome shotgun (WGS) entry which is preliminary data.</text>
</comment>
<gene>
    <name evidence="1" type="ORF">HMPREF1862_00893</name>
</gene>
<dbReference type="EMBL" id="LSDN01000013">
    <property type="protein sequence ID" value="KXB81168.1"/>
    <property type="molecule type" value="Genomic_DNA"/>
</dbReference>
<evidence type="ECO:0000313" key="1">
    <source>
        <dbReference type="EMBL" id="KXB81168.1"/>
    </source>
</evidence>
<dbReference type="SUPFAM" id="SSF53474">
    <property type="entry name" value="alpha/beta-Hydrolases"/>
    <property type="match status" value="1"/>
</dbReference>
<accession>A0AB34X1W9</accession>
<name>A0AB34X1W9_9ACTO</name>